<dbReference type="AlphaFoldDB" id="A0A7X6PLC5"/>
<name>A0A7X6PLC5_9CORY</name>
<evidence type="ECO:0000256" key="1">
    <source>
        <dbReference type="ARBA" id="ARBA00004141"/>
    </source>
</evidence>
<dbReference type="EMBL" id="JAAZHI010000026">
    <property type="protein sequence ID" value="NLA54911.1"/>
    <property type="molecule type" value="Genomic_DNA"/>
</dbReference>
<evidence type="ECO:0000256" key="3">
    <source>
        <dbReference type="ARBA" id="ARBA00022989"/>
    </source>
</evidence>
<evidence type="ECO:0000256" key="4">
    <source>
        <dbReference type="ARBA" id="ARBA00023136"/>
    </source>
</evidence>
<comment type="subcellular location">
    <subcellularLocation>
        <location evidence="1">Membrane</location>
        <topology evidence="1">Multi-pass membrane protein</topology>
    </subcellularLocation>
</comment>
<dbReference type="Pfam" id="PF05154">
    <property type="entry name" value="TM2"/>
    <property type="match status" value="1"/>
</dbReference>
<keyword evidence="4 5" id="KW-0472">Membrane</keyword>
<feature type="transmembrane region" description="Helical" evidence="5">
    <location>
        <begin position="100"/>
        <end position="121"/>
    </location>
</feature>
<organism evidence="7 8">
    <name type="scientific">Corynebacterium humireducens</name>
    <dbReference type="NCBI Taxonomy" id="1223514"/>
    <lineage>
        <taxon>Bacteria</taxon>
        <taxon>Bacillati</taxon>
        <taxon>Actinomycetota</taxon>
        <taxon>Actinomycetes</taxon>
        <taxon>Mycobacteriales</taxon>
        <taxon>Corynebacteriaceae</taxon>
        <taxon>Corynebacterium</taxon>
    </lineage>
</organism>
<dbReference type="GO" id="GO:0016020">
    <property type="term" value="C:membrane"/>
    <property type="evidence" value="ECO:0007669"/>
    <property type="project" value="UniProtKB-SubCell"/>
</dbReference>
<dbReference type="Proteomes" id="UP000557899">
    <property type="component" value="Unassembled WGS sequence"/>
</dbReference>
<reference evidence="7 8" key="1">
    <citation type="journal article" date="2020" name="Biotechnol. Biofuels">
        <title>New insights from the biogas microbiome by comprehensive genome-resolved metagenomics of nearly 1600 species originating from multiple anaerobic digesters.</title>
        <authorList>
            <person name="Campanaro S."/>
            <person name="Treu L."/>
            <person name="Rodriguez-R L.M."/>
            <person name="Kovalovszki A."/>
            <person name="Ziels R.M."/>
            <person name="Maus I."/>
            <person name="Zhu X."/>
            <person name="Kougias P.G."/>
            <person name="Basile A."/>
            <person name="Luo G."/>
            <person name="Schluter A."/>
            <person name="Konstantinidis K.T."/>
            <person name="Angelidaki I."/>
        </authorList>
    </citation>
    <scope>NUCLEOTIDE SEQUENCE [LARGE SCALE GENOMIC DNA]</scope>
    <source>
        <strain evidence="7">AS15tlH2ME_198</strain>
    </source>
</reference>
<keyword evidence="3 5" id="KW-1133">Transmembrane helix</keyword>
<evidence type="ECO:0000313" key="7">
    <source>
        <dbReference type="EMBL" id="NLA54911.1"/>
    </source>
</evidence>
<protein>
    <submittedName>
        <fullName evidence="7">TM2 domain-containing protein</fullName>
    </submittedName>
</protein>
<evidence type="ECO:0000256" key="5">
    <source>
        <dbReference type="SAM" id="Phobius"/>
    </source>
</evidence>
<evidence type="ECO:0000256" key="2">
    <source>
        <dbReference type="ARBA" id="ARBA00022692"/>
    </source>
</evidence>
<proteinExistence type="predicted"/>
<evidence type="ECO:0000259" key="6">
    <source>
        <dbReference type="Pfam" id="PF05154"/>
    </source>
</evidence>
<sequence length="179" mass="19583">MARSTSCRRLSVALVIWHSPPLIASIICLNTPYRECRRLASGDPGNYICPNNPSAFPQRTRGPMSHRHDEPLLANPFDPPSIPAAVVPTETPERSSRSRMVAVILGIFLGVLGAHNLYLGYRRNGVAQLLLWGSTLLFEGTTLGTLGVLALIVWVLADLARLVLRSGKFLLDGHGRPLR</sequence>
<comment type="caution">
    <text evidence="7">The sequence shown here is derived from an EMBL/GenBank/DDBJ whole genome shotgun (WGS) entry which is preliminary data.</text>
</comment>
<feature type="transmembrane region" description="Helical" evidence="5">
    <location>
        <begin position="141"/>
        <end position="164"/>
    </location>
</feature>
<accession>A0A7X6PLC5</accession>
<gene>
    <name evidence="7" type="ORF">GX859_01220</name>
</gene>
<keyword evidence="2 5" id="KW-0812">Transmembrane</keyword>
<dbReference type="InterPro" id="IPR007829">
    <property type="entry name" value="TM2"/>
</dbReference>
<evidence type="ECO:0000313" key="8">
    <source>
        <dbReference type="Proteomes" id="UP000557899"/>
    </source>
</evidence>
<feature type="domain" description="TM2" evidence="6">
    <location>
        <begin position="96"/>
        <end position="136"/>
    </location>
</feature>